<dbReference type="Proteomes" id="UP000217763">
    <property type="component" value="Chromosome"/>
</dbReference>
<dbReference type="CDD" id="cd05907">
    <property type="entry name" value="VL_LC_FACS_like"/>
    <property type="match status" value="1"/>
</dbReference>
<dbReference type="AlphaFoldDB" id="A0A291HJX1"/>
<dbReference type="InterPro" id="IPR000873">
    <property type="entry name" value="AMP-dep_synth/lig_dom"/>
</dbReference>
<dbReference type="Gene3D" id="3.40.50.12780">
    <property type="entry name" value="N-terminal domain of ligase-like"/>
    <property type="match status" value="1"/>
</dbReference>
<dbReference type="Pfam" id="PF00501">
    <property type="entry name" value="AMP-binding"/>
    <property type="match status" value="1"/>
</dbReference>
<dbReference type="RefSeq" id="WP_096778261.1">
    <property type="nucleotide sequence ID" value="NZ_CP012621.1"/>
</dbReference>
<dbReference type="KEGG" id="zdf:AN401_00455"/>
<dbReference type="Pfam" id="PF23562">
    <property type="entry name" value="AMP-binding_C_3"/>
    <property type="match status" value="1"/>
</dbReference>
<dbReference type="Gene3D" id="3.30.300.30">
    <property type="match status" value="1"/>
</dbReference>
<dbReference type="InterPro" id="IPR045851">
    <property type="entry name" value="AMP-bd_C_sf"/>
</dbReference>
<gene>
    <name evidence="3" type="ORF">AN401_00455</name>
</gene>
<sequence length="482" mass="51676">MTDLWTRLAEHARHRGDATALLDKDRRLGYRELPGRIEPLAEALARSGTRRLALALDNGIDWALLDLACARAGLVAVPVPGFFSDQQRQWLLDSSGADTLIGPPAEGWQPWSPAPGLTGWRRPCPEPPALPAGTARITYTSGTTDQPKGVCLSLVQQFTTVRALAERLAAPELARHMTLLPLATLLENLAGLYLPLWLGATACLPGLAEVGFAGSSRLDPARLAQAIRHWRPHSLVLVPELLRLLVGLCTRQPDLVSSLRLVAVGGGRVAPRLLQQARRLGIPAYEGYGLSECGSVVALNAPGRDKAGTVGRPLDHLRVRIADDGEIHVRGGAMLGYLGAPPTAGGDIATGDLGRLDDDGFLLLTGRKKNVQITAFGRNFSPEWVEAEAQGCPAIDQLVIIGDGLPANVALIRPAAGREDELAGQIADLNRRLPDYARIHHWLVPSPSLAARGLLTANGRPRRDAIRQAFADHLHRLTGVSP</sequence>
<keyword evidence="1" id="KW-0436">Ligase</keyword>
<dbReference type="PANTHER" id="PTHR43767">
    <property type="entry name" value="LONG-CHAIN-FATTY-ACID--COA LIGASE"/>
    <property type="match status" value="1"/>
</dbReference>
<dbReference type="EMBL" id="CP012621">
    <property type="protein sequence ID" value="ATG72500.1"/>
    <property type="molecule type" value="Genomic_DNA"/>
</dbReference>
<name>A0A291HJX1_9GAMM</name>
<dbReference type="SUPFAM" id="SSF56801">
    <property type="entry name" value="Acetyl-CoA synthetase-like"/>
    <property type="match status" value="1"/>
</dbReference>
<organism evidence="3 4">
    <name type="scientific">Zobellella denitrificans</name>
    <dbReference type="NCBI Taxonomy" id="347534"/>
    <lineage>
        <taxon>Bacteria</taxon>
        <taxon>Pseudomonadati</taxon>
        <taxon>Pseudomonadota</taxon>
        <taxon>Gammaproteobacteria</taxon>
        <taxon>Aeromonadales</taxon>
        <taxon>Aeromonadaceae</taxon>
        <taxon>Zobellella</taxon>
    </lineage>
</organism>
<evidence type="ECO:0000259" key="2">
    <source>
        <dbReference type="Pfam" id="PF00501"/>
    </source>
</evidence>
<evidence type="ECO:0000313" key="4">
    <source>
        <dbReference type="Proteomes" id="UP000217763"/>
    </source>
</evidence>
<protein>
    <submittedName>
        <fullName evidence="3">Long-chain acyl-CoA synthetase</fullName>
    </submittedName>
</protein>
<feature type="domain" description="AMP-dependent synthetase/ligase" evidence="2">
    <location>
        <begin position="9"/>
        <end position="337"/>
    </location>
</feature>
<dbReference type="GO" id="GO:0016874">
    <property type="term" value="F:ligase activity"/>
    <property type="evidence" value="ECO:0007669"/>
    <property type="project" value="UniProtKB-KW"/>
</dbReference>
<dbReference type="PANTHER" id="PTHR43767:SF8">
    <property type="entry name" value="LONG-CHAIN-FATTY-ACID--COA LIGASE"/>
    <property type="match status" value="1"/>
</dbReference>
<evidence type="ECO:0000313" key="3">
    <source>
        <dbReference type="EMBL" id="ATG72500.1"/>
    </source>
</evidence>
<dbReference type="InterPro" id="IPR042099">
    <property type="entry name" value="ANL_N_sf"/>
</dbReference>
<proteinExistence type="predicted"/>
<dbReference type="InterPro" id="IPR050237">
    <property type="entry name" value="ATP-dep_AMP-bd_enzyme"/>
</dbReference>
<evidence type="ECO:0000256" key="1">
    <source>
        <dbReference type="ARBA" id="ARBA00022598"/>
    </source>
</evidence>
<keyword evidence="4" id="KW-1185">Reference proteome</keyword>
<accession>A0A291HJX1</accession>
<reference evidence="4" key="1">
    <citation type="submission" date="2015-09" db="EMBL/GenBank/DDBJ databases">
        <authorList>
            <person name="Shao Z."/>
            <person name="Wang L."/>
        </authorList>
    </citation>
    <scope>NUCLEOTIDE SEQUENCE [LARGE SCALE GENOMIC DNA]</scope>
    <source>
        <strain evidence="4">F13-1</strain>
    </source>
</reference>